<dbReference type="GO" id="GO:0008448">
    <property type="term" value="F:N-acetylglucosamine-6-phosphate deacetylase activity"/>
    <property type="evidence" value="ECO:0007669"/>
    <property type="project" value="UniProtKB-EC"/>
</dbReference>
<evidence type="ECO:0000256" key="7">
    <source>
        <dbReference type="PIRSR" id="PIRSR038994-2"/>
    </source>
</evidence>
<dbReference type="InterPro" id="IPR011059">
    <property type="entry name" value="Metal-dep_hydrolase_composite"/>
</dbReference>
<dbReference type="PANTHER" id="PTHR11113">
    <property type="entry name" value="N-ACETYLGLUCOSAMINE-6-PHOSPHATE DEACETYLASE"/>
    <property type="match status" value="1"/>
</dbReference>
<dbReference type="Gene3D" id="2.30.40.10">
    <property type="entry name" value="Urease, subunit C, domain 1"/>
    <property type="match status" value="1"/>
</dbReference>
<evidence type="ECO:0000256" key="2">
    <source>
        <dbReference type="ARBA" id="ARBA00022723"/>
    </source>
</evidence>
<accession>A0A9D2P070</accession>
<dbReference type="Proteomes" id="UP000823882">
    <property type="component" value="Unassembled WGS sequence"/>
</dbReference>
<dbReference type="SUPFAM" id="SSF51556">
    <property type="entry name" value="Metallo-dependent hydrolases"/>
    <property type="match status" value="1"/>
</dbReference>
<feature type="binding site" evidence="7">
    <location>
        <position position="241"/>
    </location>
    <ligand>
        <name>substrate</name>
    </ligand>
</feature>
<evidence type="ECO:0000313" key="10">
    <source>
        <dbReference type="EMBL" id="HJC40856.1"/>
    </source>
</evidence>
<proteinExistence type="inferred from homology"/>
<feature type="active site" description="Proton donor/acceptor" evidence="6">
    <location>
        <position position="264"/>
    </location>
</feature>
<comment type="caution">
    <text evidence="10">The sequence shown here is derived from an EMBL/GenBank/DDBJ whole genome shotgun (WGS) entry which is preliminary data.</text>
</comment>
<keyword evidence="3 5" id="KW-0378">Hydrolase</keyword>
<feature type="binding site" evidence="8">
    <location>
        <position position="185"/>
    </location>
    <ligand>
        <name>Zn(2+)</name>
        <dbReference type="ChEBI" id="CHEBI:29105"/>
    </ligand>
</feature>
<keyword evidence="4 5" id="KW-0119">Carbohydrate metabolism</keyword>
<feature type="binding site" evidence="7">
    <location>
        <begin position="209"/>
        <end position="210"/>
    </location>
    <ligand>
        <name>substrate</name>
    </ligand>
</feature>
<feature type="binding site" evidence="7">
    <location>
        <position position="217"/>
    </location>
    <ligand>
        <name>substrate</name>
    </ligand>
</feature>
<evidence type="ECO:0000256" key="5">
    <source>
        <dbReference type="PIRNR" id="PIRNR038994"/>
    </source>
</evidence>
<dbReference type="AlphaFoldDB" id="A0A9D2P070"/>
<evidence type="ECO:0000256" key="4">
    <source>
        <dbReference type="ARBA" id="ARBA00023277"/>
    </source>
</evidence>
<dbReference type="SUPFAM" id="SSF51338">
    <property type="entry name" value="Composite domain of metallo-dependent hydrolases"/>
    <property type="match status" value="1"/>
</dbReference>
<reference evidence="10" key="1">
    <citation type="journal article" date="2021" name="PeerJ">
        <title>Extensive microbial diversity within the chicken gut microbiome revealed by metagenomics and culture.</title>
        <authorList>
            <person name="Gilroy R."/>
            <person name="Ravi A."/>
            <person name="Getino M."/>
            <person name="Pursley I."/>
            <person name="Horton D.L."/>
            <person name="Alikhan N.F."/>
            <person name="Baker D."/>
            <person name="Gharbi K."/>
            <person name="Hall N."/>
            <person name="Watson M."/>
            <person name="Adriaenssens E.M."/>
            <person name="Foster-Nyarko E."/>
            <person name="Jarju S."/>
            <person name="Secka A."/>
            <person name="Antonio M."/>
            <person name="Oren A."/>
            <person name="Chaudhuri R.R."/>
            <person name="La Ragione R."/>
            <person name="Hildebrand F."/>
            <person name="Pallen M.J."/>
        </authorList>
    </citation>
    <scope>NUCLEOTIDE SEQUENCE</scope>
    <source>
        <strain evidence="10">CHK186-1790</strain>
    </source>
</reference>
<protein>
    <submittedName>
        <fullName evidence="10">N-acetylglucosamine-6-phosphate deacetylase</fullName>
        <ecNumber evidence="10">3.5.1.25</ecNumber>
    </submittedName>
</protein>
<feature type="binding site" evidence="8">
    <location>
        <position position="206"/>
    </location>
    <ligand>
        <name>Zn(2+)</name>
        <dbReference type="ChEBI" id="CHEBI:29105"/>
    </ligand>
</feature>
<dbReference type="InterPro" id="IPR032466">
    <property type="entry name" value="Metal_Hydrolase"/>
</dbReference>
<feature type="binding site" evidence="7">
    <location>
        <begin position="297"/>
        <end position="299"/>
    </location>
    <ligand>
        <name>substrate</name>
    </ligand>
</feature>
<dbReference type="InterPro" id="IPR003764">
    <property type="entry name" value="GlcNAc_6-P_deAcase"/>
</dbReference>
<dbReference type="PANTHER" id="PTHR11113:SF14">
    <property type="entry name" value="N-ACETYLGLUCOSAMINE-6-PHOSPHATE DEACETYLASE"/>
    <property type="match status" value="1"/>
</dbReference>
<dbReference type="NCBIfam" id="TIGR00221">
    <property type="entry name" value="nagA"/>
    <property type="match status" value="1"/>
</dbReference>
<reference evidence="10" key="2">
    <citation type="submission" date="2021-04" db="EMBL/GenBank/DDBJ databases">
        <authorList>
            <person name="Gilroy R."/>
        </authorList>
    </citation>
    <scope>NUCLEOTIDE SEQUENCE</scope>
    <source>
        <strain evidence="10">CHK186-1790</strain>
    </source>
</reference>
<organism evidence="10 11">
    <name type="scientific">Candidatus Intestinimonas pullistercoris</name>
    <dbReference type="NCBI Taxonomy" id="2838623"/>
    <lineage>
        <taxon>Bacteria</taxon>
        <taxon>Bacillati</taxon>
        <taxon>Bacillota</taxon>
        <taxon>Clostridia</taxon>
        <taxon>Eubacteriales</taxon>
        <taxon>Intestinimonas</taxon>
    </lineage>
</organism>
<name>A0A9D2P070_9FIRM</name>
<dbReference type="EC" id="3.5.1.25" evidence="10"/>
<dbReference type="EMBL" id="DWWJ01000090">
    <property type="protein sequence ID" value="HJC40856.1"/>
    <property type="molecule type" value="Genomic_DNA"/>
</dbReference>
<evidence type="ECO:0000256" key="6">
    <source>
        <dbReference type="PIRSR" id="PIRSR038994-1"/>
    </source>
</evidence>
<keyword evidence="2 8" id="KW-0479">Metal-binding</keyword>
<dbReference type="Gene3D" id="3.20.20.140">
    <property type="entry name" value="Metal-dependent hydrolases"/>
    <property type="match status" value="1"/>
</dbReference>
<feature type="domain" description="Amidohydrolase-related" evidence="9">
    <location>
        <begin position="42"/>
        <end position="358"/>
    </location>
</feature>
<dbReference type="PIRSF" id="PIRSF038994">
    <property type="entry name" value="NagA"/>
    <property type="match status" value="1"/>
</dbReference>
<comment type="similarity">
    <text evidence="1 5">Belongs to the metallo-dependent hydrolases superfamily. NagA family.</text>
</comment>
<evidence type="ECO:0000256" key="3">
    <source>
        <dbReference type="ARBA" id="ARBA00022801"/>
    </source>
</evidence>
<feature type="binding site" evidence="8">
    <location>
        <position position="120"/>
    </location>
    <ligand>
        <name>Zn(2+)</name>
        <dbReference type="ChEBI" id="CHEBI:29105"/>
    </ligand>
</feature>
<feature type="binding site" evidence="7">
    <location>
        <position position="131"/>
    </location>
    <ligand>
        <name>substrate</name>
    </ligand>
</feature>
<evidence type="ECO:0000259" key="9">
    <source>
        <dbReference type="Pfam" id="PF01979"/>
    </source>
</evidence>
<evidence type="ECO:0000313" key="11">
    <source>
        <dbReference type="Proteomes" id="UP000823882"/>
    </source>
</evidence>
<dbReference type="Pfam" id="PF01979">
    <property type="entry name" value="Amidohydro_1"/>
    <property type="match status" value="1"/>
</dbReference>
<dbReference type="CDD" id="cd00854">
    <property type="entry name" value="NagA"/>
    <property type="match status" value="1"/>
</dbReference>
<evidence type="ECO:0000256" key="8">
    <source>
        <dbReference type="PIRSR" id="PIRSR038994-3"/>
    </source>
</evidence>
<sequence>MRLTGGQVFDPEHGFQVRDLCVENGKIAADAQDAVRVEGCWLIPGLTDLHFHGCRGEDFSDGSPQGLAVMAEYELSRGVTQICPAGMTLAEEQLVQICRTAAAHRTAGLPGAELVGINLEGPFLSAAKKGAQNGAWLQPPSLSLLERLLEASEGLVKLVSVAPELEGALDFIRGAAGRVTVSVAHTAADYDTALAAFQSGARQVTHLYNAMSPFGHREPGVVGAAADSPGVMCELICDGVHVHPAVVRATFRMMGRERMLLVSDTMRAAGMGDGDYTLGGQAVHVTGSRATLADGTIAGSVTDLMACLRTAVSFGIPLADAVTAAAVNPAKVLGIYHRVGSLDVGKDANLAVLDQRLELRAVLFRGQVVWGSL</sequence>
<dbReference type="InterPro" id="IPR006680">
    <property type="entry name" value="Amidohydro-rel"/>
</dbReference>
<gene>
    <name evidence="10" type="primary">nagA</name>
    <name evidence="10" type="ORF">H9701_04815</name>
</gene>
<evidence type="ECO:0000256" key="1">
    <source>
        <dbReference type="ARBA" id="ARBA00010716"/>
    </source>
</evidence>
<dbReference type="GO" id="GO:0006046">
    <property type="term" value="P:N-acetylglucosamine catabolic process"/>
    <property type="evidence" value="ECO:0007669"/>
    <property type="project" value="TreeGrafter"/>
</dbReference>
<dbReference type="GO" id="GO:0046872">
    <property type="term" value="F:metal ion binding"/>
    <property type="evidence" value="ECO:0007669"/>
    <property type="project" value="UniProtKB-KW"/>
</dbReference>
<comment type="cofactor">
    <cofactor evidence="8">
        <name>a divalent metal cation</name>
        <dbReference type="ChEBI" id="CHEBI:60240"/>
    </cofactor>
    <text evidence="8">Binds 1 divalent metal cation per subunit.</text>
</comment>